<reference evidence="2" key="1">
    <citation type="submission" date="2023-04" db="EMBL/GenBank/DDBJ databases">
        <title>Phytophthora lilii NBRC 32176.</title>
        <authorList>
            <person name="Ichikawa N."/>
            <person name="Sato H."/>
            <person name="Tonouchi N."/>
        </authorList>
    </citation>
    <scope>NUCLEOTIDE SEQUENCE</scope>
    <source>
        <strain evidence="2">NBRC 32176</strain>
    </source>
</reference>
<dbReference type="Proteomes" id="UP001165083">
    <property type="component" value="Unassembled WGS sequence"/>
</dbReference>
<dbReference type="OrthoDB" id="94331at2759"/>
<gene>
    <name evidence="2" type="ORF">Plil01_001399000</name>
</gene>
<proteinExistence type="predicted"/>
<dbReference type="EMBL" id="BSXW01001015">
    <property type="protein sequence ID" value="GMF32749.1"/>
    <property type="molecule type" value="Genomic_DNA"/>
</dbReference>
<feature type="region of interest" description="Disordered" evidence="1">
    <location>
        <begin position="1"/>
        <end position="24"/>
    </location>
</feature>
<evidence type="ECO:0000313" key="2">
    <source>
        <dbReference type="EMBL" id="GMF32749.1"/>
    </source>
</evidence>
<organism evidence="2 3">
    <name type="scientific">Phytophthora lilii</name>
    <dbReference type="NCBI Taxonomy" id="2077276"/>
    <lineage>
        <taxon>Eukaryota</taxon>
        <taxon>Sar</taxon>
        <taxon>Stramenopiles</taxon>
        <taxon>Oomycota</taxon>
        <taxon>Peronosporomycetes</taxon>
        <taxon>Peronosporales</taxon>
        <taxon>Peronosporaceae</taxon>
        <taxon>Phytophthora</taxon>
    </lineage>
</organism>
<dbReference type="PANTHER" id="PTHR33129">
    <property type="entry name" value="PROTEIN KINASE DOMAIN-CONTAINING PROTEIN-RELATED"/>
    <property type="match status" value="1"/>
</dbReference>
<evidence type="ECO:0000256" key="1">
    <source>
        <dbReference type="SAM" id="MobiDB-lite"/>
    </source>
</evidence>
<dbReference type="AlphaFoldDB" id="A0A9W6X6Z8"/>
<dbReference type="InterPro" id="IPR052980">
    <property type="entry name" value="Crinkler_effector"/>
</dbReference>
<name>A0A9W6X6Z8_9STRA</name>
<dbReference type="PANTHER" id="PTHR33129:SF1">
    <property type="entry name" value="ATP-BINDING PROTEIN"/>
    <property type="match status" value="1"/>
</dbReference>
<comment type="caution">
    <text evidence="2">The sequence shown here is derived from an EMBL/GenBank/DDBJ whole genome shotgun (WGS) entry which is preliminary data.</text>
</comment>
<keyword evidence="3" id="KW-1185">Reference proteome</keyword>
<sequence>MPVGPGRSPNVASCCKDDDDDMDVDDDAMEDNTTVAWDIDDAIGEVELPEQPTVVFNDNERVQAAGLNIYLRPAVTNFASVDAIIKLDTLVQVTGAHKHPCKQKGLHDVLKLLGNPAAPRLFFVLPPDRFTDFKYQRYLSSKRKRMSTPSFVNVRKIKQFALESNLYWSRN</sequence>
<accession>A0A9W6X6Z8</accession>
<protein>
    <submittedName>
        <fullName evidence="2">Unnamed protein product</fullName>
    </submittedName>
</protein>
<evidence type="ECO:0000313" key="3">
    <source>
        <dbReference type="Proteomes" id="UP001165083"/>
    </source>
</evidence>